<dbReference type="EMBL" id="QROO01000002">
    <property type="protein sequence ID" value="RHL41202.1"/>
    <property type="molecule type" value="Genomic_DNA"/>
</dbReference>
<evidence type="ECO:0000313" key="3">
    <source>
        <dbReference type="EMBL" id="RHL41202.1"/>
    </source>
</evidence>
<comment type="caution">
    <text evidence="3">The sequence shown here is derived from an EMBL/GenBank/DDBJ whole genome shotgun (WGS) entry which is preliminary data.</text>
</comment>
<feature type="transmembrane region" description="Helical" evidence="1">
    <location>
        <begin position="6"/>
        <end position="26"/>
    </location>
</feature>
<dbReference type="EMBL" id="QSQU01000048">
    <property type="protein sequence ID" value="RGK57103.1"/>
    <property type="molecule type" value="Genomic_DNA"/>
</dbReference>
<sequence>MRTILIILFSIIQIPCVLEGWLSYILNCLIKMLSRIIFLLAIVSFIWWPLDMFCGICWASCESIKLKLQGIDIDFSEALVLYVQHYPQL</sequence>
<proteinExistence type="predicted"/>
<name>A0A1Y4V973_9BACE</name>
<evidence type="ECO:0000313" key="5">
    <source>
        <dbReference type="Proteomes" id="UP000284495"/>
    </source>
</evidence>
<dbReference type="Proteomes" id="UP000284495">
    <property type="component" value="Unassembled WGS sequence"/>
</dbReference>
<keyword evidence="1" id="KW-0812">Transmembrane</keyword>
<accession>A0A1Y4V973</accession>
<evidence type="ECO:0000313" key="4">
    <source>
        <dbReference type="Proteomes" id="UP000261210"/>
    </source>
</evidence>
<organism evidence="3 5">
    <name type="scientific">Bacteroides xylanisolvens</name>
    <dbReference type="NCBI Taxonomy" id="371601"/>
    <lineage>
        <taxon>Bacteria</taxon>
        <taxon>Pseudomonadati</taxon>
        <taxon>Bacteroidota</taxon>
        <taxon>Bacteroidia</taxon>
        <taxon>Bacteroidales</taxon>
        <taxon>Bacteroidaceae</taxon>
        <taxon>Bacteroides</taxon>
    </lineage>
</organism>
<dbReference type="AlphaFoldDB" id="A0A1Y4V973"/>
<reference evidence="4 5" key="1">
    <citation type="submission" date="2018-08" db="EMBL/GenBank/DDBJ databases">
        <title>A genome reference for cultivated species of the human gut microbiota.</title>
        <authorList>
            <person name="Zou Y."/>
            <person name="Xue W."/>
            <person name="Luo G."/>
        </authorList>
    </citation>
    <scope>NUCLEOTIDE SEQUENCE [LARGE SCALE GENOMIC DNA]</scope>
    <source>
        <strain evidence="3 5">AF38-2</strain>
        <strain evidence="2 4">TF10-34</strain>
    </source>
</reference>
<evidence type="ECO:0000313" key="2">
    <source>
        <dbReference type="EMBL" id="RGK57103.1"/>
    </source>
</evidence>
<keyword evidence="1" id="KW-0472">Membrane</keyword>
<keyword evidence="1" id="KW-1133">Transmembrane helix</keyword>
<dbReference type="Proteomes" id="UP000261210">
    <property type="component" value="Unassembled WGS sequence"/>
</dbReference>
<protein>
    <submittedName>
        <fullName evidence="3">Uncharacterized protein</fullName>
    </submittedName>
</protein>
<evidence type="ECO:0000256" key="1">
    <source>
        <dbReference type="SAM" id="Phobius"/>
    </source>
</evidence>
<feature type="transmembrane region" description="Helical" evidence="1">
    <location>
        <begin position="33"/>
        <end position="50"/>
    </location>
</feature>
<gene>
    <name evidence="3" type="ORF">DW027_01560</name>
    <name evidence="2" type="ORF">DXD03_21590</name>
</gene>